<evidence type="ECO:0000256" key="9">
    <source>
        <dbReference type="SAM" id="MobiDB-lite"/>
    </source>
</evidence>
<keyword evidence="4 8" id="KW-0833">Ubl conjugation pathway</keyword>
<organism evidence="11 12">
    <name type="scientific">Cylindrotheca closterium</name>
    <dbReference type="NCBI Taxonomy" id="2856"/>
    <lineage>
        <taxon>Eukaryota</taxon>
        <taxon>Sar</taxon>
        <taxon>Stramenopiles</taxon>
        <taxon>Ochrophyta</taxon>
        <taxon>Bacillariophyta</taxon>
        <taxon>Bacillariophyceae</taxon>
        <taxon>Bacillariophycidae</taxon>
        <taxon>Bacillariales</taxon>
        <taxon>Bacillariaceae</taxon>
        <taxon>Cylindrotheca</taxon>
    </lineage>
</organism>
<keyword evidence="3 8" id="KW-0645">Protease</keyword>
<name>A0AAD2FIL6_9STRA</name>
<dbReference type="EC" id="3.4.19.12" evidence="8"/>
<dbReference type="PROSITE" id="PS52048">
    <property type="entry name" value="UCH_DOMAIN"/>
    <property type="match status" value="1"/>
</dbReference>
<evidence type="ECO:0000313" key="11">
    <source>
        <dbReference type="EMBL" id="CAJ1941612.1"/>
    </source>
</evidence>
<evidence type="ECO:0000256" key="6">
    <source>
        <dbReference type="ARBA" id="ARBA00022807"/>
    </source>
</evidence>
<dbReference type="PANTHER" id="PTHR10589">
    <property type="entry name" value="UBIQUITIN CARBOXYL-TERMINAL HYDROLASE"/>
    <property type="match status" value="1"/>
</dbReference>
<dbReference type="InterPro" id="IPR001578">
    <property type="entry name" value="Peptidase_C12_UCH"/>
</dbReference>
<dbReference type="Pfam" id="PF01088">
    <property type="entry name" value="Peptidase_C12"/>
    <property type="match status" value="1"/>
</dbReference>
<evidence type="ECO:0000259" key="10">
    <source>
        <dbReference type="PROSITE" id="PS52048"/>
    </source>
</evidence>
<dbReference type="InterPro" id="IPR038765">
    <property type="entry name" value="Papain-like_cys_pep_sf"/>
</dbReference>
<evidence type="ECO:0000256" key="7">
    <source>
        <dbReference type="PROSITE-ProRule" id="PRU01393"/>
    </source>
</evidence>
<protein>
    <recommendedName>
        <fullName evidence="8">Ubiquitin carboxyl-terminal hydrolase</fullName>
        <ecNumber evidence="8">3.4.19.12</ecNumber>
    </recommendedName>
</protein>
<evidence type="ECO:0000256" key="1">
    <source>
        <dbReference type="ARBA" id="ARBA00000707"/>
    </source>
</evidence>
<dbReference type="GO" id="GO:0006511">
    <property type="term" value="P:ubiquitin-dependent protein catabolic process"/>
    <property type="evidence" value="ECO:0007669"/>
    <property type="project" value="UniProtKB-UniRule"/>
</dbReference>
<reference evidence="11" key="1">
    <citation type="submission" date="2023-08" db="EMBL/GenBank/DDBJ databases">
        <authorList>
            <person name="Audoor S."/>
            <person name="Bilcke G."/>
        </authorList>
    </citation>
    <scope>NUCLEOTIDE SEQUENCE</scope>
</reference>
<comment type="catalytic activity">
    <reaction evidence="1 8">
        <text>Thiol-dependent hydrolysis of ester, thioester, amide, peptide and isopeptide bonds formed by the C-terminal Gly of ubiquitin (a 76-residue protein attached to proteins as an intracellular targeting signal).</text>
        <dbReference type="EC" id="3.4.19.12"/>
    </reaction>
</comment>
<keyword evidence="6 8" id="KW-0788">Thiol protease</keyword>
<dbReference type="EMBL" id="CAKOGP040001046">
    <property type="protein sequence ID" value="CAJ1941612.1"/>
    <property type="molecule type" value="Genomic_DNA"/>
</dbReference>
<evidence type="ECO:0000256" key="4">
    <source>
        <dbReference type="ARBA" id="ARBA00022786"/>
    </source>
</evidence>
<dbReference type="SUPFAM" id="SSF54001">
    <property type="entry name" value="Cysteine proteinases"/>
    <property type="match status" value="1"/>
</dbReference>
<dbReference type="GO" id="GO:0016579">
    <property type="term" value="P:protein deubiquitination"/>
    <property type="evidence" value="ECO:0007669"/>
    <property type="project" value="TreeGrafter"/>
</dbReference>
<evidence type="ECO:0000256" key="2">
    <source>
        <dbReference type="ARBA" id="ARBA00009326"/>
    </source>
</evidence>
<dbReference type="Proteomes" id="UP001295423">
    <property type="component" value="Unassembled WGS sequence"/>
</dbReference>
<evidence type="ECO:0000256" key="5">
    <source>
        <dbReference type="ARBA" id="ARBA00022801"/>
    </source>
</evidence>
<proteinExistence type="inferred from homology"/>
<keyword evidence="12" id="KW-1185">Reference proteome</keyword>
<feature type="region of interest" description="Disordered" evidence="9">
    <location>
        <begin position="72"/>
        <end position="92"/>
    </location>
</feature>
<dbReference type="Gene3D" id="3.40.532.10">
    <property type="entry name" value="Peptidase C12, ubiquitin carboxyl-terminal hydrolase"/>
    <property type="match status" value="1"/>
</dbReference>
<gene>
    <name evidence="11" type="ORF">CYCCA115_LOCUS7590</name>
</gene>
<comment type="caution">
    <text evidence="7">Lacks conserved residue(s) required for the propagation of feature annotation.</text>
</comment>
<feature type="domain" description="UCH catalytic" evidence="10">
    <location>
        <begin position="19"/>
        <end position="249"/>
    </location>
</feature>
<dbReference type="GO" id="GO:0005737">
    <property type="term" value="C:cytoplasm"/>
    <property type="evidence" value="ECO:0007669"/>
    <property type="project" value="TreeGrafter"/>
</dbReference>
<evidence type="ECO:0000256" key="8">
    <source>
        <dbReference type="RuleBase" id="RU361215"/>
    </source>
</evidence>
<sequence length="255" mass="27694">MTSNIVATMKQERTKDRAALFPLEANPDTLNHFLSLIGFDVQKYQFVDVLSTSDEDLLNLVPRPAVGVLLVKPSNAPSSDGTDSKPGGDTSVTHENIWHISQTIGGACGSVAVLHLIASLQKCLVSGHICKSNSWLEQFLSSTTRDLDEEFHRLHNEAACHQTNQTSHAKLIPGKRVGTTFVALVPVSVGDDGNQGSMRIVELDGRKSGPVIHGNTSSCTFLRDSCRWIEQNVMKYQPDGKFAILALAANKSAEE</sequence>
<dbReference type="PRINTS" id="PR00707">
    <property type="entry name" value="UBCTHYDRLASE"/>
</dbReference>
<dbReference type="PANTHER" id="PTHR10589:SF17">
    <property type="entry name" value="UBIQUITIN CARBOXYL-TERMINAL HYDROLASE"/>
    <property type="match status" value="1"/>
</dbReference>
<dbReference type="GO" id="GO:0004843">
    <property type="term" value="F:cysteine-type deubiquitinase activity"/>
    <property type="evidence" value="ECO:0007669"/>
    <property type="project" value="UniProtKB-EC"/>
</dbReference>
<evidence type="ECO:0000313" key="12">
    <source>
        <dbReference type="Proteomes" id="UP001295423"/>
    </source>
</evidence>
<comment type="similarity">
    <text evidence="2 7 8">Belongs to the peptidase C12 family.</text>
</comment>
<accession>A0AAD2FIL6</accession>
<keyword evidence="5 8" id="KW-0378">Hydrolase</keyword>
<dbReference type="InterPro" id="IPR036959">
    <property type="entry name" value="Peptidase_C12_UCH_sf"/>
</dbReference>
<comment type="caution">
    <text evidence="11">The sequence shown here is derived from an EMBL/GenBank/DDBJ whole genome shotgun (WGS) entry which is preliminary data.</text>
</comment>
<evidence type="ECO:0000256" key="3">
    <source>
        <dbReference type="ARBA" id="ARBA00022670"/>
    </source>
</evidence>
<dbReference type="AlphaFoldDB" id="A0AAD2FIL6"/>